<keyword evidence="3" id="KW-1185">Reference proteome</keyword>
<proteinExistence type="predicted"/>
<dbReference type="Proteomes" id="UP000225277">
    <property type="component" value="Unassembled WGS sequence"/>
</dbReference>
<feature type="region of interest" description="Disordered" evidence="1">
    <location>
        <begin position="58"/>
        <end position="80"/>
    </location>
</feature>
<reference evidence="2 3" key="1">
    <citation type="submission" date="2016-03" db="EMBL/GenBank/DDBJ databases">
        <authorList>
            <person name="Ploux O."/>
        </authorList>
    </citation>
    <scope>NUCLEOTIDE SEQUENCE [LARGE SCALE GENOMIC DNA]</scope>
    <source>
        <strain evidence="2 3">URUG2</strain>
    </source>
</reference>
<dbReference type="AlphaFoldDB" id="A0A2D3VJN7"/>
<dbReference type="GeneID" id="35605403"/>
<dbReference type="PANTHER" id="PTHR42087">
    <property type="entry name" value="ILP IS AN APOPTOSIS INHIBITOR"/>
    <property type="match status" value="1"/>
</dbReference>
<dbReference type="OrthoDB" id="5335812at2759"/>
<organism evidence="2 3">
    <name type="scientific">Ramularia collo-cygni</name>
    <dbReference type="NCBI Taxonomy" id="112498"/>
    <lineage>
        <taxon>Eukaryota</taxon>
        <taxon>Fungi</taxon>
        <taxon>Dikarya</taxon>
        <taxon>Ascomycota</taxon>
        <taxon>Pezizomycotina</taxon>
        <taxon>Dothideomycetes</taxon>
        <taxon>Dothideomycetidae</taxon>
        <taxon>Mycosphaerellales</taxon>
        <taxon>Mycosphaerellaceae</taxon>
        <taxon>Ramularia</taxon>
    </lineage>
</organism>
<dbReference type="InterPro" id="IPR053267">
    <property type="entry name" value="Verrucosidin_biosynth-assoc"/>
</dbReference>
<protein>
    <submittedName>
        <fullName evidence="2">Uncharacterized protein</fullName>
    </submittedName>
</protein>
<dbReference type="EMBL" id="FJUY01000022">
    <property type="protein sequence ID" value="CZT24631.1"/>
    <property type="molecule type" value="Genomic_DNA"/>
</dbReference>
<feature type="compositionally biased region" description="Low complexity" evidence="1">
    <location>
        <begin position="19"/>
        <end position="30"/>
    </location>
</feature>
<name>A0A2D3VJN7_9PEZI</name>
<evidence type="ECO:0000256" key="1">
    <source>
        <dbReference type="SAM" id="MobiDB-lite"/>
    </source>
</evidence>
<dbReference type="RefSeq" id="XP_023631355.1">
    <property type="nucleotide sequence ID" value="XM_023775587.1"/>
</dbReference>
<dbReference type="PANTHER" id="PTHR42087:SF1">
    <property type="entry name" value="ILP IS AN APOPTOSIS INHIBITOR"/>
    <property type="match status" value="1"/>
</dbReference>
<feature type="region of interest" description="Disordered" evidence="1">
    <location>
        <begin position="1"/>
        <end position="30"/>
    </location>
</feature>
<sequence>MDPNNHHGPPPYSYGGYGAYPHSHAPQDNNANANVHVHVHSGSSDYFSHVNNIQLPSLNDAMDNHHHNPAAAAGPPPPPSGIGSLNFDILAWHPAYQSCQRFFLDHAQHEAATQAVCALLNIRLPFQWQPNPITSSQPSNQNNGGPGFNFNAYGRNTNTSPMGRQQQNSPPSWVSPVPYIRRLVVTGFDNPAILHGFFGDDYIKGVMPHVECERRNYFFAAKHGGWSSCKKQYDSGSGGGNGDDESLPFMKPMARAEAVELDAADQEWSKWLAFEDWKVGPRAVEGANVRAEKRNTNMEHALAQTQAQASGGSGFVPIKVEEGVDGVERQAMDDRRHHTGMMDGYGSR</sequence>
<gene>
    <name evidence="2" type="ORF">RCC_10356</name>
</gene>
<evidence type="ECO:0000313" key="3">
    <source>
        <dbReference type="Proteomes" id="UP000225277"/>
    </source>
</evidence>
<accession>A0A2D3VJN7</accession>
<evidence type="ECO:0000313" key="2">
    <source>
        <dbReference type="EMBL" id="CZT24631.1"/>
    </source>
</evidence>